<organism evidence="4">
    <name type="scientific">Schlesneria paludicola</name>
    <dbReference type="NCBI Taxonomy" id="360056"/>
    <lineage>
        <taxon>Bacteria</taxon>
        <taxon>Pseudomonadati</taxon>
        <taxon>Planctomycetota</taxon>
        <taxon>Planctomycetia</taxon>
        <taxon>Planctomycetales</taxon>
        <taxon>Planctomycetaceae</taxon>
        <taxon>Schlesneria</taxon>
    </lineage>
</organism>
<comment type="similarity">
    <text evidence="2 3">Belongs to the LOG family.</text>
</comment>
<comment type="caution">
    <text evidence="4">The sequence shown here is derived from an EMBL/GenBank/DDBJ whole genome shotgun (WGS) entry which is preliminary data.</text>
</comment>
<reference evidence="4" key="1">
    <citation type="journal article" date="2020" name="mSystems">
        <title>Genome- and Community-Level Interaction Insights into Carbon Utilization and Element Cycling Functions of Hydrothermarchaeota in Hydrothermal Sediment.</title>
        <authorList>
            <person name="Zhou Z."/>
            <person name="Liu Y."/>
            <person name="Xu W."/>
            <person name="Pan J."/>
            <person name="Luo Z.H."/>
            <person name="Li M."/>
        </authorList>
    </citation>
    <scope>NUCLEOTIDE SEQUENCE [LARGE SCALE GENOMIC DNA]</scope>
    <source>
        <strain evidence="4">SpSt-339</strain>
    </source>
</reference>
<dbReference type="PANTHER" id="PTHR31223">
    <property type="entry name" value="LOG FAMILY PROTEIN YJL055W"/>
    <property type="match status" value="1"/>
</dbReference>
<sequence length="195" mass="20724">MQLDSVCVFSGSALGTRPEYRCAAAAFGATLAQTGRRLIYGGGAIGLMGLTADAALASGGEVVGVIPEFLSRREIRHDGLTALHVVPSMHARKALMAELADAFVALPGGLGTLDELCEILTWSQLGLHVKPVGLLNVLGYFDPLVAQIDRAILEGFCRPEHRALFVVESDSATMLERLATQALPAVRKWLDADQV</sequence>
<protein>
    <recommendedName>
        <fullName evidence="3">Cytokinin riboside 5'-monophosphate phosphoribohydrolase</fullName>
        <ecNumber evidence="3">3.2.2.n1</ecNumber>
    </recommendedName>
</protein>
<evidence type="ECO:0000256" key="1">
    <source>
        <dbReference type="ARBA" id="ARBA00000274"/>
    </source>
</evidence>
<dbReference type="NCBIfam" id="TIGR00730">
    <property type="entry name" value="Rossman fold protein, TIGR00730 family"/>
    <property type="match status" value="1"/>
</dbReference>
<dbReference type="SUPFAM" id="SSF102405">
    <property type="entry name" value="MCP/YpsA-like"/>
    <property type="match status" value="1"/>
</dbReference>
<dbReference type="Pfam" id="PF03641">
    <property type="entry name" value="Lysine_decarbox"/>
    <property type="match status" value="1"/>
</dbReference>
<dbReference type="GO" id="GO:0009691">
    <property type="term" value="P:cytokinin biosynthetic process"/>
    <property type="evidence" value="ECO:0007669"/>
    <property type="project" value="UniProtKB-UniRule"/>
</dbReference>
<keyword evidence="3" id="KW-0203">Cytokinin biosynthesis</keyword>
<accession>A0A7C2PIC0</accession>
<evidence type="ECO:0000256" key="2">
    <source>
        <dbReference type="ARBA" id="ARBA00006763"/>
    </source>
</evidence>
<gene>
    <name evidence="4" type="ORF">ENQ76_13220</name>
</gene>
<dbReference type="EMBL" id="DSOK01000365">
    <property type="protein sequence ID" value="HEN16417.1"/>
    <property type="molecule type" value="Genomic_DNA"/>
</dbReference>
<comment type="catalytic activity">
    <reaction evidence="1">
        <text>AMP + H2O = D-ribose 5-phosphate + adenine</text>
        <dbReference type="Rhea" id="RHEA:20129"/>
        <dbReference type="ChEBI" id="CHEBI:15377"/>
        <dbReference type="ChEBI" id="CHEBI:16708"/>
        <dbReference type="ChEBI" id="CHEBI:78346"/>
        <dbReference type="ChEBI" id="CHEBI:456215"/>
        <dbReference type="EC" id="3.2.2.4"/>
    </reaction>
</comment>
<dbReference type="GO" id="GO:0005829">
    <property type="term" value="C:cytosol"/>
    <property type="evidence" value="ECO:0007669"/>
    <property type="project" value="TreeGrafter"/>
</dbReference>
<evidence type="ECO:0000256" key="3">
    <source>
        <dbReference type="RuleBase" id="RU363015"/>
    </source>
</evidence>
<keyword evidence="3" id="KW-0378">Hydrolase</keyword>
<dbReference type="Gene3D" id="3.40.50.450">
    <property type="match status" value="1"/>
</dbReference>
<dbReference type="PANTHER" id="PTHR31223:SF70">
    <property type="entry name" value="LOG FAMILY PROTEIN YJL055W"/>
    <property type="match status" value="1"/>
</dbReference>
<evidence type="ECO:0000313" key="4">
    <source>
        <dbReference type="EMBL" id="HEN16417.1"/>
    </source>
</evidence>
<dbReference type="InterPro" id="IPR005269">
    <property type="entry name" value="LOG"/>
</dbReference>
<dbReference type="GO" id="GO:0008714">
    <property type="term" value="F:AMP nucleosidase activity"/>
    <property type="evidence" value="ECO:0007669"/>
    <property type="project" value="UniProtKB-EC"/>
</dbReference>
<dbReference type="InterPro" id="IPR031100">
    <property type="entry name" value="LOG_fam"/>
</dbReference>
<dbReference type="AlphaFoldDB" id="A0A7C2PIC0"/>
<name>A0A7C2PIC0_9PLAN</name>
<proteinExistence type="inferred from homology"/>
<dbReference type="EC" id="3.2.2.n1" evidence="3"/>